<dbReference type="InterPro" id="IPR029018">
    <property type="entry name" value="Hex-like_dom2"/>
</dbReference>
<dbReference type="PANTHER" id="PTHR22600:SF57">
    <property type="entry name" value="BETA-N-ACETYLHEXOSAMINIDASE"/>
    <property type="match status" value="1"/>
</dbReference>
<dbReference type="Gene3D" id="3.30.379.10">
    <property type="entry name" value="Chitobiase/beta-hexosaminidase domain 2-like"/>
    <property type="match status" value="1"/>
</dbReference>
<dbReference type="CDD" id="cd06565">
    <property type="entry name" value="GH20_GcnA-like"/>
    <property type="match status" value="1"/>
</dbReference>
<dbReference type="Gene3D" id="3.20.20.80">
    <property type="entry name" value="Glycosidases"/>
    <property type="match status" value="1"/>
</dbReference>
<gene>
    <name evidence="6" type="ORF">S01H1_00491</name>
</gene>
<dbReference type="GO" id="GO:0004563">
    <property type="term" value="F:beta-N-acetylhexosaminidase activity"/>
    <property type="evidence" value="ECO:0007669"/>
    <property type="project" value="UniProtKB-EC"/>
</dbReference>
<dbReference type="SUPFAM" id="SSF51445">
    <property type="entry name" value="(Trans)glycosidases"/>
    <property type="match status" value="1"/>
</dbReference>
<evidence type="ECO:0000313" key="6">
    <source>
        <dbReference type="EMBL" id="GAF73102.1"/>
    </source>
</evidence>
<dbReference type="EMBL" id="BARS01000173">
    <property type="protein sequence ID" value="GAF73102.1"/>
    <property type="molecule type" value="Genomic_DNA"/>
</dbReference>
<organism evidence="6">
    <name type="scientific">marine sediment metagenome</name>
    <dbReference type="NCBI Taxonomy" id="412755"/>
    <lineage>
        <taxon>unclassified sequences</taxon>
        <taxon>metagenomes</taxon>
        <taxon>ecological metagenomes</taxon>
    </lineage>
</organism>
<dbReference type="SUPFAM" id="SSF55545">
    <property type="entry name" value="beta-N-acetylhexosaminidase-like domain"/>
    <property type="match status" value="1"/>
</dbReference>
<protein>
    <recommendedName>
        <fullName evidence="3">beta-N-acetylhexosaminidase</fullName>
        <ecNumber evidence="3">3.2.1.52</ecNumber>
    </recommendedName>
</protein>
<comment type="similarity">
    <text evidence="2">Belongs to the glycosyl hydrolase 20 family.</text>
</comment>
<comment type="caution">
    <text evidence="6">The sequence shown here is derived from an EMBL/GenBank/DDBJ whole genome shotgun (WGS) entry which is preliminary data.</text>
</comment>
<dbReference type="GO" id="GO:0030203">
    <property type="term" value="P:glycosaminoglycan metabolic process"/>
    <property type="evidence" value="ECO:0007669"/>
    <property type="project" value="TreeGrafter"/>
</dbReference>
<sequence>EVLEATGLCLPIVKTARPARIDNVVLLVSDYEATEAFLDRDLRWDEELASHGQEAYFVDVTPQRVLAGGRSPLALHLAVQTLRQISRIEGHEWPAMYISDWPSLRYRGLMLDVSRGKVPTLETLKLLVDQLSLYKANVLQLYTEHTFVFPHHPRIGQGCGSLDGQDILELDAYARRRHVELMPNLQSFGHCAHILDMPEYEHLAESAARWSLCPTDEATYAFLDDLYADFLPAFSSSTLNVGCDETWDLGKGRSAEAVAEEGVGRVYLAHIRRLQQLAKGHFRHIQLWGDILLRHPDLVRELPEDVTLLDWHYQASDDYPSVRVFAESGRPFWICPGTSSWNSLFPRIENANPNIRTLARLGVEHGAQGLLNTDWGDGGHYQPMGQCWYGYVYGAEQAWSGGTTDDQKFDERFGLLFFGRDGDRVVRAMRALARLNTLPGMPLRNASRSIFALLDEPLVGETIEQLPRATLAEITRVCAEAQRTLRGSISSSRDPLSLEEMAFSASLLAYASRKVLASQQVRADVARLSRGQGDALLLLRRAMETFLSMDAELGELAEGFRRVWLRRARHSEIGITLGHFARLRGRFAAAREWLKARVKQLEAGEAPDWSLEGYAEGAQSYEILGQNFRRRWRELGLTLG</sequence>
<dbReference type="PRINTS" id="PR00738">
    <property type="entry name" value="GLHYDRLASE20"/>
</dbReference>
<dbReference type="InterPro" id="IPR025705">
    <property type="entry name" value="Beta_hexosaminidase_sua/sub"/>
</dbReference>
<feature type="non-terminal residue" evidence="6">
    <location>
        <position position="1"/>
    </location>
</feature>
<name>X0SB17_9ZZZZ</name>
<dbReference type="Pfam" id="PF00728">
    <property type="entry name" value="Glyco_hydro_20"/>
    <property type="match status" value="1"/>
</dbReference>
<proteinExistence type="inferred from homology"/>
<feature type="domain" description="Glycoside hydrolase family 20 catalytic" evidence="5">
    <location>
        <begin position="105"/>
        <end position="315"/>
    </location>
</feature>
<dbReference type="EC" id="3.2.1.52" evidence="3"/>
<evidence type="ECO:0000256" key="3">
    <source>
        <dbReference type="ARBA" id="ARBA00012663"/>
    </source>
</evidence>
<comment type="catalytic activity">
    <reaction evidence="1">
        <text>Hydrolysis of terminal non-reducing N-acetyl-D-hexosamine residues in N-acetyl-beta-D-hexosaminides.</text>
        <dbReference type="EC" id="3.2.1.52"/>
    </reaction>
</comment>
<dbReference type="GO" id="GO:0016020">
    <property type="term" value="C:membrane"/>
    <property type="evidence" value="ECO:0007669"/>
    <property type="project" value="TreeGrafter"/>
</dbReference>
<dbReference type="PANTHER" id="PTHR22600">
    <property type="entry name" value="BETA-HEXOSAMINIDASE"/>
    <property type="match status" value="1"/>
</dbReference>
<dbReference type="GO" id="GO:0005975">
    <property type="term" value="P:carbohydrate metabolic process"/>
    <property type="evidence" value="ECO:0007669"/>
    <property type="project" value="InterPro"/>
</dbReference>
<evidence type="ECO:0000256" key="2">
    <source>
        <dbReference type="ARBA" id="ARBA00006285"/>
    </source>
</evidence>
<evidence type="ECO:0000256" key="4">
    <source>
        <dbReference type="ARBA" id="ARBA00022801"/>
    </source>
</evidence>
<evidence type="ECO:0000256" key="1">
    <source>
        <dbReference type="ARBA" id="ARBA00001231"/>
    </source>
</evidence>
<dbReference type="AlphaFoldDB" id="X0SB17"/>
<keyword evidence="4" id="KW-0378">Hydrolase</keyword>
<dbReference type="InterPro" id="IPR015883">
    <property type="entry name" value="Glyco_hydro_20_cat"/>
</dbReference>
<reference evidence="6" key="1">
    <citation type="journal article" date="2014" name="Front. Microbiol.">
        <title>High frequency of phylogenetically diverse reductive dehalogenase-homologous genes in deep subseafloor sedimentary metagenomes.</title>
        <authorList>
            <person name="Kawai M."/>
            <person name="Futagami T."/>
            <person name="Toyoda A."/>
            <person name="Takaki Y."/>
            <person name="Nishi S."/>
            <person name="Hori S."/>
            <person name="Arai W."/>
            <person name="Tsubouchi T."/>
            <person name="Morono Y."/>
            <person name="Uchiyama I."/>
            <person name="Ito T."/>
            <person name="Fujiyama A."/>
            <person name="Inagaki F."/>
            <person name="Takami H."/>
        </authorList>
    </citation>
    <scope>NUCLEOTIDE SEQUENCE</scope>
    <source>
        <strain evidence="6">Expedition CK06-06</strain>
    </source>
</reference>
<evidence type="ECO:0000259" key="5">
    <source>
        <dbReference type="Pfam" id="PF00728"/>
    </source>
</evidence>
<dbReference type="InterPro" id="IPR017853">
    <property type="entry name" value="GH"/>
</dbReference>
<accession>X0SB17</accession>